<evidence type="ECO:0000313" key="15">
    <source>
        <dbReference type="Proteomes" id="UP001302367"/>
    </source>
</evidence>
<evidence type="ECO:0000256" key="5">
    <source>
        <dbReference type="ARBA" id="ARBA00022989"/>
    </source>
</evidence>
<dbReference type="InterPro" id="IPR027815">
    <property type="entry name" value="CSC1/OSCA1-like_cyt"/>
</dbReference>
<keyword evidence="5 8" id="KW-1133">Transmembrane helix</keyword>
<feature type="transmembrane region" description="Helical" evidence="8">
    <location>
        <begin position="592"/>
        <end position="619"/>
    </location>
</feature>
<dbReference type="GO" id="GO:0005886">
    <property type="term" value="C:plasma membrane"/>
    <property type="evidence" value="ECO:0007669"/>
    <property type="project" value="TreeGrafter"/>
</dbReference>
<evidence type="ECO:0000259" key="10">
    <source>
        <dbReference type="Pfam" id="PF13967"/>
    </source>
</evidence>
<comment type="similarity">
    <text evidence="2">Belongs to the CSC1 (TC 1.A.17) family.</text>
</comment>
<feature type="region of interest" description="Disordered" evidence="7">
    <location>
        <begin position="835"/>
        <end position="988"/>
    </location>
</feature>
<evidence type="ECO:0000256" key="3">
    <source>
        <dbReference type="ARBA" id="ARBA00022448"/>
    </source>
</evidence>
<reference evidence="13 15" key="2">
    <citation type="submission" date="2023-09" db="EMBL/GenBank/DDBJ databases">
        <title>Complete-Gapless Cercospora beticola genome.</title>
        <authorList>
            <person name="Wyatt N.A."/>
            <person name="Spanner R.E."/>
            <person name="Bolton M.D."/>
        </authorList>
    </citation>
    <scope>NUCLEOTIDE SEQUENCE [LARGE SCALE GENOMIC DNA]</scope>
    <source>
        <strain evidence="13">Cb09-40</strain>
    </source>
</reference>
<protein>
    <submittedName>
        <fullName evidence="12">Hypotheticalsprotein</fullName>
    </submittedName>
</protein>
<dbReference type="Pfam" id="PF13967">
    <property type="entry name" value="RSN1_TM"/>
    <property type="match status" value="1"/>
</dbReference>
<accession>A0A2G5I0Y6</accession>
<evidence type="ECO:0000256" key="4">
    <source>
        <dbReference type="ARBA" id="ARBA00022692"/>
    </source>
</evidence>
<reference evidence="12 14" key="1">
    <citation type="submission" date="2015-10" db="EMBL/GenBank/DDBJ databases">
        <title>The cercosporin biosynthetic gene cluster was horizontally transferred to several fungal lineages and shown to be expanded in Cercospora beticola based on microsynteny with recipient genomes.</title>
        <authorList>
            <person name="De Jonge R."/>
            <person name="Ebert M.K."/>
            <person name="Suttle J.C."/>
            <person name="Jurick Ii W.M."/>
            <person name="Secor G.A."/>
            <person name="Thomma B.P."/>
            <person name="Van De Peer Y."/>
            <person name="Bolton M.D."/>
        </authorList>
    </citation>
    <scope>NUCLEOTIDE SEQUENCE [LARGE SCALE GENOMIC DNA]</scope>
    <source>
        <strain evidence="12 14">09-40</strain>
    </source>
</reference>
<organism evidence="12 14">
    <name type="scientific">Cercospora beticola</name>
    <name type="common">Sugarbeet leaf spot fungus</name>
    <dbReference type="NCBI Taxonomy" id="122368"/>
    <lineage>
        <taxon>Eukaryota</taxon>
        <taxon>Fungi</taxon>
        <taxon>Dikarya</taxon>
        <taxon>Ascomycota</taxon>
        <taxon>Pezizomycotina</taxon>
        <taxon>Dothideomycetes</taxon>
        <taxon>Dothideomycetidae</taxon>
        <taxon>Mycosphaerellales</taxon>
        <taxon>Mycosphaerellaceae</taxon>
        <taxon>Cercospora</taxon>
    </lineage>
</organism>
<evidence type="ECO:0000256" key="7">
    <source>
        <dbReference type="SAM" id="MobiDB-lite"/>
    </source>
</evidence>
<evidence type="ECO:0000313" key="13">
    <source>
        <dbReference type="EMBL" id="WPA98874.1"/>
    </source>
</evidence>
<feature type="transmembrane region" description="Helical" evidence="8">
    <location>
        <begin position="485"/>
        <end position="511"/>
    </location>
</feature>
<evidence type="ECO:0000313" key="14">
    <source>
        <dbReference type="Proteomes" id="UP000230605"/>
    </source>
</evidence>
<name>A0A2G5I0Y6_CERBT</name>
<dbReference type="OrthoDB" id="2150324at2759"/>
<feature type="transmembrane region" description="Helical" evidence="8">
    <location>
        <begin position="438"/>
        <end position="458"/>
    </location>
</feature>
<feature type="transmembrane region" description="Helical" evidence="8">
    <location>
        <begin position="116"/>
        <end position="136"/>
    </location>
</feature>
<dbReference type="Pfam" id="PF02714">
    <property type="entry name" value="RSN1_7TM"/>
    <property type="match status" value="1"/>
</dbReference>
<proteinExistence type="inferred from homology"/>
<dbReference type="InterPro" id="IPR032880">
    <property type="entry name" value="CSC1/OSCA1-like_N"/>
</dbReference>
<feature type="domain" description="CSC1/OSCA1-like 7TM region" evidence="9">
    <location>
        <begin position="390"/>
        <end position="664"/>
    </location>
</feature>
<sequence length="988" mass="111858">MASPNMDTRDAGQDFLDLLSDPFAAALAGESALASLITSIVLTAVLGLLFCFLRPYNSVVYATRAKYADSKHMPPPIGKGLFGWVKPLMQTKEPELIRTVGIDAAVFMRVNRMLRAIFTILAAIGCGILIPVNVAASNKLLKENGWSTGVFYLLTPQYMTGNQSLWAYVAVAWIFDLVICYFLWRNYRAITRMRRQYFESEDYQRSLHARTLMLTDIPKDMRSDEGIARITDQVKATPDMPKTSIARNVKDLPDLVEQHEKCVRELEEHLAKYLKNPDRLPATRPTCKPHKEDRSFGSYAKGQKVDAIEYLTERIRSLETEIKEVRSGVDRRNAMSYGFASYEQISSAHSVAYAAGDKKHQGAFIHLAPKPNAIIWKNMNMLQAQRKRRDFVNGMWIVLLTLIWVVPNLMIAIFLSNLNNLGRLWPAFQRSLQAHRTWWAIVQGVAAPAITTAFYFYLPSIFRKFCIKAGDITKTSRERHVFRNLYSFFMFNNLIVFSLFASVWQLVVAIIKGESYAEVDPFKKIVIGLCQVSTYWISWMLQRNLGAAVDLSQLWTLIWGSYSRRFLSPTPRALIELSAPQAFDYAAYYNYFLFYATVGLTFAVLQPLILPVAALYFWIDSYMKKYLLMYVFITKYESGGMFWRSLFNRLLFMTLFGNIIVALTLVGVSFIKTNWPMLAALAPLPLLLMGFKIYCKRTFDDDIHYYATGRGLQANEGVLSDGKKRKGDRVGVRFGHPVLYKPLMTPMVSSKSQNMLKQIYKGRTSVDEPVQMGGYSDINMDSMSVMKPGKRKQDRNSLGWEVVDENNMDFEHYKNRPEFRDEAGGDGELYGRAGDMIRPGTPSSIATGLTRVGDWDSDYGHSREASGNSDYYHDRSGSHSRDTSRTRVPGAEAGYAMPAGYHQTPSNLRGESPMGRPSFGHPAMSRNQSREGLVQHSAQMGASTPAGDLGYGGQVRYGQVPGDTPGYDTNEEDTSYDYFRRGRNRDAL</sequence>
<feature type="transmembrane region" description="Helical" evidence="8">
    <location>
        <begin position="677"/>
        <end position="695"/>
    </location>
</feature>
<feature type="domain" description="CSC1/OSCA1-like N-terminal transmembrane" evidence="10">
    <location>
        <begin position="33"/>
        <end position="186"/>
    </location>
</feature>
<evidence type="ECO:0000259" key="9">
    <source>
        <dbReference type="Pfam" id="PF02714"/>
    </source>
</evidence>
<keyword evidence="6 8" id="KW-0472">Membrane</keyword>
<dbReference type="Proteomes" id="UP000230605">
    <property type="component" value="Chromosome 2"/>
</dbReference>
<dbReference type="Pfam" id="PF14703">
    <property type="entry name" value="PHM7_cyt"/>
    <property type="match status" value="1"/>
</dbReference>
<evidence type="ECO:0000256" key="8">
    <source>
        <dbReference type="SAM" id="Phobius"/>
    </source>
</evidence>
<dbReference type="PANTHER" id="PTHR13018:SF149">
    <property type="entry name" value="DOMAIN PROTEIN, PUTATIVE (AFU_ORTHOLOGUE AFUA_3G11660)-RELATED"/>
    <property type="match status" value="1"/>
</dbReference>
<dbReference type="PANTHER" id="PTHR13018">
    <property type="entry name" value="PROBABLE MEMBRANE PROTEIN DUF221-RELATED"/>
    <property type="match status" value="1"/>
</dbReference>
<dbReference type="GO" id="GO:0005227">
    <property type="term" value="F:calcium-activated cation channel activity"/>
    <property type="evidence" value="ECO:0007669"/>
    <property type="project" value="InterPro"/>
</dbReference>
<dbReference type="InterPro" id="IPR003864">
    <property type="entry name" value="CSC1/OSCA1-like_7TM"/>
</dbReference>
<evidence type="ECO:0000259" key="11">
    <source>
        <dbReference type="Pfam" id="PF14703"/>
    </source>
</evidence>
<feature type="domain" description="CSC1/OSCA1-like cytosolic" evidence="11">
    <location>
        <begin position="209"/>
        <end position="378"/>
    </location>
</feature>
<dbReference type="EMBL" id="LKMD01000102">
    <property type="protein sequence ID" value="PIA98449.1"/>
    <property type="molecule type" value="Genomic_DNA"/>
</dbReference>
<keyword evidence="15" id="KW-1185">Reference proteome</keyword>
<feature type="transmembrane region" description="Helical" evidence="8">
    <location>
        <begin position="32"/>
        <end position="53"/>
    </location>
</feature>
<keyword evidence="4 8" id="KW-0812">Transmembrane</keyword>
<comment type="subcellular location">
    <subcellularLocation>
        <location evidence="1">Membrane</location>
        <topology evidence="1">Multi-pass membrane protein</topology>
    </subcellularLocation>
</comment>
<dbReference type="EMBL" id="CP134185">
    <property type="protein sequence ID" value="WPA98874.1"/>
    <property type="molecule type" value="Genomic_DNA"/>
</dbReference>
<dbReference type="Proteomes" id="UP001302367">
    <property type="component" value="Chromosome 2"/>
</dbReference>
<feature type="compositionally biased region" description="Basic and acidic residues" evidence="7">
    <location>
        <begin position="871"/>
        <end position="885"/>
    </location>
</feature>
<evidence type="ECO:0000256" key="2">
    <source>
        <dbReference type="ARBA" id="ARBA00007779"/>
    </source>
</evidence>
<dbReference type="AlphaFoldDB" id="A0A2G5I0Y6"/>
<feature type="transmembrane region" description="Helical" evidence="8">
    <location>
        <begin position="165"/>
        <end position="184"/>
    </location>
</feature>
<evidence type="ECO:0000313" key="12">
    <source>
        <dbReference type="EMBL" id="PIA98449.1"/>
    </source>
</evidence>
<feature type="transmembrane region" description="Helical" evidence="8">
    <location>
        <begin position="396"/>
        <end position="418"/>
    </location>
</feature>
<evidence type="ECO:0000256" key="6">
    <source>
        <dbReference type="ARBA" id="ARBA00023136"/>
    </source>
</evidence>
<keyword evidence="3" id="KW-0813">Transport</keyword>
<evidence type="ECO:0000256" key="1">
    <source>
        <dbReference type="ARBA" id="ARBA00004141"/>
    </source>
</evidence>
<dbReference type="InterPro" id="IPR045122">
    <property type="entry name" value="Csc1-like"/>
</dbReference>
<feature type="transmembrane region" description="Helical" evidence="8">
    <location>
        <begin position="650"/>
        <end position="671"/>
    </location>
</feature>
<feature type="compositionally biased region" description="Basic and acidic residues" evidence="7">
    <location>
        <begin position="978"/>
        <end position="988"/>
    </location>
</feature>
<gene>
    <name evidence="12" type="ORF">CB0940_06256</name>
    <name evidence="13" type="ORF">RHO25_003487</name>
</gene>